<proteinExistence type="predicted"/>
<organism evidence="1 2">
    <name type="scientific">Leucothrix pacifica</name>
    <dbReference type="NCBI Taxonomy" id="1247513"/>
    <lineage>
        <taxon>Bacteria</taxon>
        <taxon>Pseudomonadati</taxon>
        <taxon>Pseudomonadota</taxon>
        <taxon>Gammaproteobacteria</taxon>
        <taxon>Thiotrichales</taxon>
        <taxon>Thiotrichaceae</taxon>
        <taxon>Leucothrix</taxon>
    </lineage>
</organism>
<dbReference type="EMBL" id="QGKM01000116">
    <property type="protein sequence ID" value="PWQ92127.1"/>
    <property type="molecule type" value="Genomic_DNA"/>
</dbReference>
<comment type="caution">
    <text evidence="1">The sequence shown here is derived from an EMBL/GenBank/DDBJ whole genome shotgun (WGS) entry which is preliminary data.</text>
</comment>
<sequence length="158" mass="17722">MQTRCWVLKMESRVLISAVFVIACFIAESYAFVVSDECKIGDGWIAMSTADTAEDSEENPEMAIINLKPDEIALGKPFSFNLKVCAAQMVKPDRITVDATMPAHKHGMNYTPTVAFDEESNSYKVEDFLFHMPGEWEISLSTFQGKAVTHYTKVVRVN</sequence>
<evidence type="ECO:0000313" key="2">
    <source>
        <dbReference type="Proteomes" id="UP000245539"/>
    </source>
</evidence>
<accession>A0A317C199</accession>
<dbReference type="Proteomes" id="UP000245539">
    <property type="component" value="Unassembled WGS sequence"/>
</dbReference>
<name>A0A317C199_9GAMM</name>
<protein>
    <submittedName>
        <fullName evidence="1">Uncharacterized protein</fullName>
    </submittedName>
</protein>
<reference evidence="1 2" key="1">
    <citation type="submission" date="2018-05" db="EMBL/GenBank/DDBJ databases">
        <title>Leucothrix arctica sp. nov., isolated from Arctic seawater.</title>
        <authorList>
            <person name="Choi A."/>
            <person name="Baek K."/>
        </authorList>
    </citation>
    <scope>NUCLEOTIDE SEQUENCE [LARGE SCALE GENOMIC DNA]</scope>
    <source>
        <strain evidence="1 2">JCM 18388</strain>
    </source>
</reference>
<gene>
    <name evidence="1" type="ORF">DKW60_22770</name>
</gene>
<evidence type="ECO:0000313" key="1">
    <source>
        <dbReference type="EMBL" id="PWQ92127.1"/>
    </source>
</evidence>
<keyword evidence="2" id="KW-1185">Reference proteome</keyword>
<dbReference type="PROSITE" id="PS51257">
    <property type="entry name" value="PROKAR_LIPOPROTEIN"/>
    <property type="match status" value="1"/>
</dbReference>
<dbReference type="OrthoDB" id="330101at2"/>
<dbReference type="AlphaFoldDB" id="A0A317C199"/>